<evidence type="ECO:0000313" key="5">
    <source>
        <dbReference type="EMBL" id="MCR6544108.1"/>
    </source>
</evidence>
<dbReference type="InterPro" id="IPR029063">
    <property type="entry name" value="SAM-dependent_MTases_sf"/>
</dbReference>
<dbReference type="NCBIfam" id="NF001243">
    <property type="entry name" value="PRK00216.1-4"/>
    <property type="match status" value="1"/>
</dbReference>
<keyword evidence="4" id="KW-0474">Menaquinone biosynthesis</keyword>
<dbReference type="HAMAP" id="MF_01813">
    <property type="entry name" value="MenG_UbiE_methyltr"/>
    <property type="match status" value="1"/>
</dbReference>
<dbReference type="CDD" id="cd02440">
    <property type="entry name" value="AdoMet_MTases"/>
    <property type="match status" value="1"/>
</dbReference>
<dbReference type="Gene3D" id="3.40.50.150">
    <property type="entry name" value="Vaccinia Virus protein VP39"/>
    <property type="match status" value="1"/>
</dbReference>
<dbReference type="Proteomes" id="UP001524944">
    <property type="component" value="Unassembled WGS sequence"/>
</dbReference>
<dbReference type="PROSITE" id="PS51608">
    <property type="entry name" value="SAM_MT_UBIE"/>
    <property type="match status" value="1"/>
</dbReference>
<comment type="caution">
    <text evidence="4">Lacks conserved residue(s) required for the propagation of feature annotation.</text>
</comment>
<dbReference type="NCBIfam" id="NF001244">
    <property type="entry name" value="PRK00216.1-5"/>
    <property type="match status" value="1"/>
</dbReference>
<comment type="function">
    <text evidence="4">Methyltransferase required for the conversion of demethylmenaquinol (DMKH2) to menaquinol (MKH2).</text>
</comment>
<dbReference type="GO" id="GO:0043770">
    <property type="term" value="F:demethylmenaquinone methyltransferase activity"/>
    <property type="evidence" value="ECO:0007669"/>
    <property type="project" value="UniProtKB-EC"/>
</dbReference>
<evidence type="ECO:0000256" key="2">
    <source>
        <dbReference type="ARBA" id="ARBA00022679"/>
    </source>
</evidence>
<protein>
    <recommendedName>
        <fullName evidence="4">Demethylmenaquinone methyltransferase</fullName>
        <ecNumber evidence="4">2.1.1.163</ecNumber>
    </recommendedName>
</protein>
<feature type="binding site" evidence="4">
    <location>
        <begin position="112"/>
        <end position="113"/>
    </location>
    <ligand>
        <name>S-adenosyl-L-methionine</name>
        <dbReference type="ChEBI" id="CHEBI:59789"/>
    </ligand>
</feature>
<evidence type="ECO:0000256" key="4">
    <source>
        <dbReference type="HAMAP-Rule" id="MF_01813"/>
    </source>
</evidence>
<dbReference type="GO" id="GO:0032259">
    <property type="term" value="P:methylation"/>
    <property type="evidence" value="ECO:0007669"/>
    <property type="project" value="UniProtKB-KW"/>
</dbReference>
<comment type="caution">
    <text evidence="5">The sequence shown here is derived from an EMBL/GenBank/DDBJ whole genome shotgun (WGS) entry which is preliminary data.</text>
</comment>
<sequence>MTDLPDKDKKEGYVRDLFNTIAGKYDLLNIIMTFGMDSRWRKYAVKRSEAEPGSQVLDICCGTGKITLQLAEQVGEAGHVTGLDFSQQMLNVARSNVAAAGLDKRITLIQGNAMSLPFPDHSFDAVTVGWGLRNVPDIFTVVQEMMRVVKPGGMVVSLDMAKPEIPVFKQIYWLYFDWVVPFMGKIWAKKRSAYHYLNDSAKAFLHQKELTQLFQRAGLDQTSYHNLFGGVVAVVEGRKP</sequence>
<dbReference type="PANTHER" id="PTHR43591">
    <property type="entry name" value="METHYLTRANSFERASE"/>
    <property type="match status" value="1"/>
</dbReference>
<dbReference type="EC" id="2.1.1.163" evidence="4"/>
<comment type="catalytic activity">
    <reaction evidence="4">
        <text>a 2-demethylmenaquinol + S-adenosyl-L-methionine = a menaquinol + S-adenosyl-L-homocysteine + H(+)</text>
        <dbReference type="Rhea" id="RHEA:42640"/>
        <dbReference type="Rhea" id="RHEA-COMP:9539"/>
        <dbReference type="Rhea" id="RHEA-COMP:9563"/>
        <dbReference type="ChEBI" id="CHEBI:15378"/>
        <dbReference type="ChEBI" id="CHEBI:18151"/>
        <dbReference type="ChEBI" id="CHEBI:55437"/>
        <dbReference type="ChEBI" id="CHEBI:57856"/>
        <dbReference type="ChEBI" id="CHEBI:59789"/>
        <dbReference type="EC" id="2.1.1.163"/>
    </reaction>
</comment>
<evidence type="ECO:0000256" key="1">
    <source>
        <dbReference type="ARBA" id="ARBA00022603"/>
    </source>
</evidence>
<reference evidence="5 6" key="1">
    <citation type="submission" date="2022-08" db="EMBL/GenBank/DDBJ databases">
        <title>Proteogenomics of the novel Dehalobacterium formicoaceticum strain EZ94 highlights a key role of methyltransferases during anaerobic dichloromethane degradation.</title>
        <authorList>
            <person name="Wasmund K."/>
        </authorList>
    </citation>
    <scope>NUCLEOTIDE SEQUENCE [LARGE SCALE GENOMIC DNA]</scope>
    <source>
        <strain evidence="5 6">EZ94</strain>
    </source>
</reference>
<dbReference type="PANTHER" id="PTHR43591:SF24">
    <property type="entry name" value="2-METHOXY-6-POLYPRENYL-1,4-BENZOQUINOL METHYLASE, MITOCHONDRIAL"/>
    <property type="match status" value="1"/>
</dbReference>
<feature type="binding site" evidence="4">
    <location>
        <position position="63"/>
    </location>
    <ligand>
        <name>S-adenosyl-L-methionine</name>
        <dbReference type="ChEBI" id="CHEBI:59789"/>
    </ligand>
</feature>
<name>A0ABT1XZR8_9FIRM</name>
<dbReference type="EMBL" id="JANPWE010000001">
    <property type="protein sequence ID" value="MCR6544108.1"/>
    <property type="molecule type" value="Genomic_DNA"/>
</dbReference>
<evidence type="ECO:0000256" key="3">
    <source>
        <dbReference type="ARBA" id="ARBA00022691"/>
    </source>
</evidence>
<keyword evidence="3 4" id="KW-0949">S-adenosyl-L-methionine</keyword>
<dbReference type="SUPFAM" id="SSF53335">
    <property type="entry name" value="S-adenosyl-L-methionine-dependent methyltransferases"/>
    <property type="match status" value="1"/>
</dbReference>
<comment type="similarity">
    <text evidence="4">Belongs to the class I-like SAM-binding methyltransferase superfamily. MenG/UbiE family.</text>
</comment>
<dbReference type="InterPro" id="IPR004033">
    <property type="entry name" value="UbiE/COQ5_MeTrFase"/>
</dbReference>
<keyword evidence="1 4" id="KW-0489">Methyltransferase</keyword>
<proteinExistence type="inferred from homology"/>
<feature type="binding site" evidence="4">
    <location>
        <position position="84"/>
    </location>
    <ligand>
        <name>S-adenosyl-L-methionine</name>
        <dbReference type="ChEBI" id="CHEBI:59789"/>
    </ligand>
</feature>
<organism evidence="5 6">
    <name type="scientific">Dehalobacterium formicoaceticum</name>
    <dbReference type="NCBI Taxonomy" id="51515"/>
    <lineage>
        <taxon>Bacteria</taxon>
        <taxon>Bacillati</taxon>
        <taxon>Bacillota</taxon>
        <taxon>Clostridia</taxon>
        <taxon>Eubacteriales</taxon>
        <taxon>Peptococcaceae</taxon>
        <taxon>Dehalobacterium</taxon>
    </lineage>
</organism>
<dbReference type="RefSeq" id="WP_089609614.1">
    <property type="nucleotide sequence ID" value="NZ_CP022121.1"/>
</dbReference>
<dbReference type="Pfam" id="PF01209">
    <property type="entry name" value="Ubie_methyltran"/>
    <property type="match status" value="1"/>
</dbReference>
<keyword evidence="6" id="KW-1185">Reference proteome</keyword>
<evidence type="ECO:0000313" key="6">
    <source>
        <dbReference type="Proteomes" id="UP001524944"/>
    </source>
</evidence>
<keyword evidence="2 4" id="KW-0808">Transferase</keyword>
<gene>
    <name evidence="4" type="primary">menG</name>
    <name evidence="5" type="ORF">NVS47_01010</name>
</gene>
<accession>A0ABT1XZR8</accession>
<comment type="pathway">
    <text evidence="4">Quinol/quinone metabolism; menaquinone biosynthesis; menaquinol from 1,4-dihydroxy-2-naphthoate: step 2/2.</text>
</comment>
<dbReference type="NCBIfam" id="TIGR01934">
    <property type="entry name" value="MenG_MenH_UbiE"/>
    <property type="match status" value="1"/>
</dbReference>